<dbReference type="AlphaFoldDB" id="A0A5B8UWE7"/>
<dbReference type="InterPro" id="IPR016181">
    <property type="entry name" value="Acyl_CoA_acyltransferase"/>
</dbReference>
<accession>A0A5B8UWE7</accession>
<dbReference type="KEGG" id="mgin:FRZ54_12080"/>
<dbReference type="SUPFAM" id="SSF55729">
    <property type="entry name" value="Acyl-CoA N-acyltransferases (Nat)"/>
    <property type="match status" value="1"/>
</dbReference>
<dbReference type="EMBL" id="CP042436">
    <property type="protein sequence ID" value="QEC63283.1"/>
    <property type="molecule type" value="Genomic_DNA"/>
</dbReference>
<name>A0A5B8UWE7_9SPHI</name>
<evidence type="ECO:0000313" key="1">
    <source>
        <dbReference type="EMBL" id="QEC63283.1"/>
    </source>
</evidence>
<dbReference type="RefSeq" id="WP_147031859.1">
    <property type="nucleotide sequence ID" value="NZ_CP042436.1"/>
</dbReference>
<gene>
    <name evidence="1" type="ORF">FRZ54_12080</name>
</gene>
<keyword evidence="1" id="KW-0808">Transferase</keyword>
<dbReference type="OrthoDB" id="9792929at2"/>
<keyword evidence="2" id="KW-1185">Reference proteome</keyword>
<sequence length="316" mass="36549">MSDNNKARDYTIERLNKSNLPDLDLLHRAIYRKNHAPGYYEKKYDTAYTGVQHVGYIAYDMQHAPISFYGVVPCFIRYNNELHLAAQSADTMTHPRYSFKNLFVQLANLTFDLCREEGIVLVFGFPNQNSLHAFLVKLKLQMTEMMDCYVIPVSLIPVEKLVKKIPFTRRLYKDHEMRVLKPYLAEANGVENSVIKNGFAGVNRNAHFLKYKAYHPTHVIKIGNALLWIKIRNGLIIGDISCDPAEFDSMMDELHRLAFRLGVQRIVFHTSHQTQLASLFAGRYEAIPSYYVLFKDMGSHIPLEKIKFTYADIDIF</sequence>
<organism evidence="1 2">
    <name type="scientific">Mucilaginibacter ginsenosidivorans</name>
    <dbReference type="NCBI Taxonomy" id="398053"/>
    <lineage>
        <taxon>Bacteria</taxon>
        <taxon>Pseudomonadati</taxon>
        <taxon>Bacteroidota</taxon>
        <taxon>Sphingobacteriia</taxon>
        <taxon>Sphingobacteriales</taxon>
        <taxon>Sphingobacteriaceae</taxon>
        <taxon>Mucilaginibacter</taxon>
    </lineage>
</organism>
<dbReference type="GO" id="GO:0016740">
    <property type="term" value="F:transferase activity"/>
    <property type="evidence" value="ECO:0007669"/>
    <property type="project" value="UniProtKB-KW"/>
</dbReference>
<dbReference type="Proteomes" id="UP000321479">
    <property type="component" value="Chromosome"/>
</dbReference>
<protein>
    <submittedName>
        <fullName evidence="1">GNAT family N-acetyltransferase</fullName>
    </submittedName>
</protein>
<reference evidence="1 2" key="1">
    <citation type="journal article" date="2017" name="Curr. Microbiol.">
        <title>Mucilaginibacter ginsenosidivorans sp. nov., Isolated from Soil of Ginseng Field.</title>
        <authorList>
            <person name="Kim M.M."/>
            <person name="Siddiqi M.Z."/>
            <person name="Im W.T."/>
        </authorList>
    </citation>
    <scope>NUCLEOTIDE SEQUENCE [LARGE SCALE GENOMIC DNA]</scope>
    <source>
        <strain evidence="1 2">Gsoil 3017</strain>
    </source>
</reference>
<proteinExistence type="predicted"/>
<evidence type="ECO:0000313" key="2">
    <source>
        <dbReference type="Proteomes" id="UP000321479"/>
    </source>
</evidence>